<keyword evidence="8 11" id="KW-0067">ATP-binding</keyword>
<dbReference type="NCBIfam" id="TIGR00125">
    <property type="entry name" value="cyt_tran_rel"/>
    <property type="match status" value="1"/>
</dbReference>
<dbReference type="PANTHER" id="PTHR39321">
    <property type="entry name" value="NICOTINATE-NUCLEOTIDE ADENYLYLTRANSFERASE-RELATED"/>
    <property type="match status" value="1"/>
</dbReference>
<sequence>MKINDCAAIGFLGGTFDPIHFGHLRPALEIQQALNLQSLYLLPNYIAPHKEKTLANTQQRIEMVKLAIQDTPELQLNTQELLRSTPSYTIDTLKLLRKQYPDTPLCFIMGMDSLINFDSWYQYQDILDYCHLVVSHRPGWDPTFNDVVSKLLSDHQIQDPALLHRSLAGCVYFQSTSQLAISSSQIRHLLSKKQSINFLTPQSVCTYIKEQHCYT</sequence>
<dbReference type="RefSeq" id="WP_341628012.1">
    <property type="nucleotide sequence ID" value="NZ_JBAKBA010000020.1"/>
</dbReference>
<dbReference type="InterPro" id="IPR004821">
    <property type="entry name" value="Cyt_trans-like"/>
</dbReference>
<organism evidence="13 14">
    <name type="scientific">Psychromonas arctica</name>
    <dbReference type="NCBI Taxonomy" id="168275"/>
    <lineage>
        <taxon>Bacteria</taxon>
        <taxon>Pseudomonadati</taxon>
        <taxon>Pseudomonadota</taxon>
        <taxon>Gammaproteobacteria</taxon>
        <taxon>Alteromonadales</taxon>
        <taxon>Psychromonadaceae</taxon>
        <taxon>Psychromonas</taxon>
    </lineage>
</organism>
<comment type="function">
    <text evidence="1 11">Catalyzes the reversible adenylation of nicotinate mononucleotide (NaMN) to nicotinic acid adenine dinucleotide (NaAD).</text>
</comment>
<keyword evidence="9 11" id="KW-0520">NAD</keyword>
<evidence type="ECO:0000256" key="3">
    <source>
        <dbReference type="ARBA" id="ARBA00009014"/>
    </source>
</evidence>
<comment type="catalytic activity">
    <reaction evidence="10 11">
        <text>nicotinate beta-D-ribonucleotide + ATP + H(+) = deamido-NAD(+) + diphosphate</text>
        <dbReference type="Rhea" id="RHEA:22860"/>
        <dbReference type="ChEBI" id="CHEBI:15378"/>
        <dbReference type="ChEBI" id="CHEBI:30616"/>
        <dbReference type="ChEBI" id="CHEBI:33019"/>
        <dbReference type="ChEBI" id="CHEBI:57502"/>
        <dbReference type="ChEBI" id="CHEBI:58437"/>
        <dbReference type="EC" id="2.7.7.18"/>
    </reaction>
</comment>
<dbReference type="HAMAP" id="MF_00244">
    <property type="entry name" value="NaMN_adenylyltr"/>
    <property type="match status" value="1"/>
</dbReference>
<dbReference type="GO" id="GO:0004515">
    <property type="term" value="F:nicotinate-nucleotide adenylyltransferase activity"/>
    <property type="evidence" value="ECO:0007669"/>
    <property type="project" value="UniProtKB-EC"/>
</dbReference>
<evidence type="ECO:0000256" key="9">
    <source>
        <dbReference type="ARBA" id="ARBA00023027"/>
    </source>
</evidence>
<keyword evidence="14" id="KW-1185">Reference proteome</keyword>
<dbReference type="EMBL" id="JBAKBA010000020">
    <property type="protein sequence ID" value="MEL0659459.1"/>
    <property type="molecule type" value="Genomic_DNA"/>
</dbReference>
<evidence type="ECO:0000313" key="13">
    <source>
        <dbReference type="EMBL" id="MEL0659459.1"/>
    </source>
</evidence>
<proteinExistence type="inferred from homology"/>
<dbReference type="NCBIfam" id="NF000840">
    <property type="entry name" value="PRK00071.1-3"/>
    <property type="match status" value="1"/>
</dbReference>
<evidence type="ECO:0000256" key="5">
    <source>
        <dbReference type="ARBA" id="ARBA00022679"/>
    </source>
</evidence>
<evidence type="ECO:0000256" key="11">
    <source>
        <dbReference type="HAMAP-Rule" id="MF_00244"/>
    </source>
</evidence>
<dbReference type="PANTHER" id="PTHR39321:SF3">
    <property type="entry name" value="PHOSPHOPANTETHEINE ADENYLYLTRANSFERASE"/>
    <property type="match status" value="1"/>
</dbReference>
<evidence type="ECO:0000256" key="10">
    <source>
        <dbReference type="ARBA" id="ARBA00048721"/>
    </source>
</evidence>
<keyword evidence="5 11" id="KW-0808">Transferase</keyword>
<dbReference type="NCBIfam" id="NF000839">
    <property type="entry name" value="PRK00071.1-1"/>
    <property type="match status" value="1"/>
</dbReference>
<feature type="domain" description="Cytidyltransferase-like" evidence="12">
    <location>
        <begin position="12"/>
        <end position="188"/>
    </location>
</feature>
<dbReference type="Proteomes" id="UP001366060">
    <property type="component" value="Unassembled WGS sequence"/>
</dbReference>
<dbReference type="SUPFAM" id="SSF52374">
    <property type="entry name" value="Nucleotidylyl transferase"/>
    <property type="match status" value="1"/>
</dbReference>
<dbReference type="CDD" id="cd02165">
    <property type="entry name" value="NMNAT"/>
    <property type="match status" value="1"/>
</dbReference>
<dbReference type="Pfam" id="PF01467">
    <property type="entry name" value="CTP_transf_like"/>
    <property type="match status" value="1"/>
</dbReference>
<keyword evidence="6 11" id="KW-0548">Nucleotidyltransferase</keyword>
<comment type="similarity">
    <text evidence="3 11">Belongs to the NadD family.</text>
</comment>
<comment type="pathway">
    <text evidence="2 11">Cofactor biosynthesis; NAD(+) biosynthesis; deamido-NAD(+) from nicotinate D-ribonucleotide: step 1/1.</text>
</comment>
<gene>
    <name evidence="11 13" type="primary">nadD</name>
    <name evidence="13" type="ORF">V6255_09960</name>
</gene>
<accession>A0ABU9HC45</accession>
<keyword evidence="7 11" id="KW-0547">Nucleotide-binding</keyword>
<name>A0ABU9HC45_9GAMM</name>
<comment type="caution">
    <text evidence="13">The sequence shown here is derived from an EMBL/GenBank/DDBJ whole genome shotgun (WGS) entry which is preliminary data.</text>
</comment>
<dbReference type="InterPro" id="IPR005248">
    <property type="entry name" value="NadD/NMNAT"/>
</dbReference>
<evidence type="ECO:0000313" key="14">
    <source>
        <dbReference type="Proteomes" id="UP001366060"/>
    </source>
</evidence>
<dbReference type="NCBIfam" id="TIGR00482">
    <property type="entry name" value="nicotinate (nicotinamide) nucleotide adenylyltransferase"/>
    <property type="match status" value="1"/>
</dbReference>
<evidence type="ECO:0000256" key="4">
    <source>
        <dbReference type="ARBA" id="ARBA00022642"/>
    </source>
</evidence>
<keyword evidence="4 11" id="KW-0662">Pyridine nucleotide biosynthesis</keyword>
<dbReference type="EC" id="2.7.7.18" evidence="11"/>
<evidence type="ECO:0000256" key="1">
    <source>
        <dbReference type="ARBA" id="ARBA00002324"/>
    </source>
</evidence>
<dbReference type="Gene3D" id="3.40.50.620">
    <property type="entry name" value="HUPs"/>
    <property type="match status" value="1"/>
</dbReference>
<dbReference type="InterPro" id="IPR014729">
    <property type="entry name" value="Rossmann-like_a/b/a_fold"/>
</dbReference>
<evidence type="ECO:0000256" key="6">
    <source>
        <dbReference type="ARBA" id="ARBA00022695"/>
    </source>
</evidence>
<reference evidence="13 14" key="1">
    <citation type="submission" date="2024-02" db="EMBL/GenBank/DDBJ databases">
        <title>Bacteria isolated from the canopy kelp, Nereocystis luetkeana.</title>
        <authorList>
            <person name="Pfister C.A."/>
            <person name="Younker I.T."/>
            <person name="Light S.H."/>
        </authorList>
    </citation>
    <scope>NUCLEOTIDE SEQUENCE [LARGE SCALE GENOMIC DNA]</scope>
    <source>
        <strain evidence="13 14">TI.2.07</strain>
    </source>
</reference>
<evidence type="ECO:0000259" key="12">
    <source>
        <dbReference type="Pfam" id="PF01467"/>
    </source>
</evidence>
<evidence type="ECO:0000256" key="8">
    <source>
        <dbReference type="ARBA" id="ARBA00022840"/>
    </source>
</evidence>
<evidence type="ECO:0000256" key="2">
    <source>
        <dbReference type="ARBA" id="ARBA00005019"/>
    </source>
</evidence>
<protein>
    <recommendedName>
        <fullName evidence="11">Probable nicotinate-nucleotide adenylyltransferase</fullName>
        <ecNumber evidence="11">2.7.7.18</ecNumber>
    </recommendedName>
    <alternativeName>
        <fullName evidence="11">Deamido-NAD(+) diphosphorylase</fullName>
    </alternativeName>
    <alternativeName>
        <fullName evidence="11">Deamido-NAD(+) pyrophosphorylase</fullName>
    </alternativeName>
    <alternativeName>
        <fullName evidence="11">Nicotinate mononucleotide adenylyltransferase</fullName>
        <shortName evidence="11">NaMN adenylyltransferase</shortName>
    </alternativeName>
</protein>
<evidence type="ECO:0000256" key="7">
    <source>
        <dbReference type="ARBA" id="ARBA00022741"/>
    </source>
</evidence>